<evidence type="ECO:0000313" key="3">
    <source>
        <dbReference type="Proteomes" id="UP000192251"/>
    </source>
</evidence>
<gene>
    <name evidence="2" type="ORF">B7C62_28165</name>
</gene>
<keyword evidence="3" id="KW-1185">Reference proteome</keyword>
<evidence type="ECO:0000313" key="2">
    <source>
        <dbReference type="EMBL" id="ARF75699.1"/>
    </source>
</evidence>
<feature type="region of interest" description="Disordered" evidence="1">
    <location>
        <begin position="1"/>
        <end position="23"/>
    </location>
</feature>
<sequence length="232" mass="25230">MVDRHRRSPARSHRLTNPHEEPAAMDTTCTHCHAPDPTGSTLCMPCTTRLVGQLQDLPRMYEALAGHLAPGSSSGQGRAGKGHPAPLPLRVDVLDLRTSFETVYAWLSAVHEARRLRGPRLAGDALTRLHTAVTGLLAHMPWIVVWPGAHDLAQEIGDLHRSAATVVDPDPRPRGRRIGHCQSIDTSGAICGAVLRLAPGEQVVRCDWCSMAWPPATWVQLKAWQTENADAA</sequence>
<organism evidence="2 3">
    <name type="scientific">Kitasatospora albolonga</name>
    <dbReference type="NCBI Taxonomy" id="68173"/>
    <lineage>
        <taxon>Bacteria</taxon>
        <taxon>Bacillati</taxon>
        <taxon>Actinomycetota</taxon>
        <taxon>Actinomycetes</taxon>
        <taxon>Kitasatosporales</taxon>
        <taxon>Streptomycetaceae</taxon>
        <taxon>Kitasatospora</taxon>
    </lineage>
</organism>
<protein>
    <submittedName>
        <fullName evidence="2">Uncharacterized protein</fullName>
    </submittedName>
</protein>
<evidence type="ECO:0000256" key="1">
    <source>
        <dbReference type="SAM" id="MobiDB-lite"/>
    </source>
</evidence>
<dbReference type="EMBL" id="CP020563">
    <property type="protein sequence ID" value="ARF75699.1"/>
    <property type="molecule type" value="Genomic_DNA"/>
</dbReference>
<accession>A0ABC8BZU9</accession>
<name>A0ABC8BZU9_9ACTN</name>
<feature type="compositionally biased region" description="Basic residues" evidence="1">
    <location>
        <begin position="1"/>
        <end position="16"/>
    </location>
</feature>
<dbReference type="KEGG" id="kab:B7C62_28165"/>
<feature type="region of interest" description="Disordered" evidence="1">
    <location>
        <begin position="67"/>
        <end position="86"/>
    </location>
</feature>
<dbReference type="Proteomes" id="UP000192251">
    <property type="component" value="Chromosome"/>
</dbReference>
<reference evidence="2 3" key="1">
    <citation type="submission" date="2017-04" db="EMBL/GenBank/DDBJ databases">
        <title>The complete genome sequence of Streptomyces albolongus YIM 101047, the producer of novel bafilomycins and novel odoriferous sesquiterpenoids.</title>
        <authorList>
            <person name="Yin M."/>
            <person name="Jiang Y."/>
        </authorList>
    </citation>
    <scope>NUCLEOTIDE SEQUENCE [LARGE SCALE GENOMIC DNA]</scope>
    <source>
        <strain evidence="2 3">YIM 101047</strain>
    </source>
</reference>
<proteinExistence type="predicted"/>
<dbReference type="AlphaFoldDB" id="A0ABC8BZU9"/>